<keyword evidence="1" id="KW-1133">Transmembrane helix</keyword>
<gene>
    <name evidence="2" type="primary">LOC102554799</name>
    <name evidence="2" type="ORF">PHOROB_LOCUS3908</name>
</gene>
<dbReference type="AlphaFoldDB" id="A0AAU9YZ30"/>
<keyword evidence="3" id="KW-1185">Reference proteome</keyword>
<dbReference type="Proteomes" id="UP001152836">
    <property type="component" value="Unassembled WGS sequence"/>
</dbReference>
<evidence type="ECO:0000313" key="2">
    <source>
        <dbReference type="EMBL" id="CAH6785694.1"/>
    </source>
</evidence>
<dbReference type="Gene3D" id="1.20.140.150">
    <property type="match status" value="1"/>
</dbReference>
<keyword evidence="1" id="KW-0472">Membrane</keyword>
<dbReference type="EMBL" id="CALSGD010001170">
    <property type="protein sequence ID" value="CAH6785694.1"/>
    <property type="molecule type" value="Genomic_DNA"/>
</dbReference>
<organism evidence="2 3">
    <name type="scientific">Phodopus roborovskii</name>
    <name type="common">Roborovski's desert hamster</name>
    <name type="synonym">Cricetulus roborovskii</name>
    <dbReference type="NCBI Taxonomy" id="109678"/>
    <lineage>
        <taxon>Eukaryota</taxon>
        <taxon>Metazoa</taxon>
        <taxon>Chordata</taxon>
        <taxon>Craniata</taxon>
        <taxon>Vertebrata</taxon>
        <taxon>Euteleostomi</taxon>
        <taxon>Mammalia</taxon>
        <taxon>Eutheria</taxon>
        <taxon>Euarchontoglires</taxon>
        <taxon>Glires</taxon>
        <taxon>Rodentia</taxon>
        <taxon>Myomorpha</taxon>
        <taxon>Muroidea</taxon>
        <taxon>Cricetidae</taxon>
        <taxon>Cricetinae</taxon>
        <taxon>Phodopus</taxon>
    </lineage>
</organism>
<comment type="caution">
    <text evidence="2">The sequence shown here is derived from an EMBL/GenBank/DDBJ whole genome shotgun (WGS) entry which is preliminary data.</text>
</comment>
<protein>
    <submittedName>
        <fullName evidence="2">LOC102554799 protein</fullName>
    </submittedName>
</protein>
<accession>A0AAU9YZ30</accession>
<feature type="transmembrane region" description="Helical" evidence="1">
    <location>
        <begin position="142"/>
        <end position="161"/>
    </location>
</feature>
<sequence length="235" mass="27204">MYRSNIHIYIHISAEVKEWVFRLASLLCSFIVWGFGISLAASRYWRLWEFNNKSLHLIYIGLWEAYYYQEVNKSGVITRVPVHNAMNSSWTISIEIEYARGLILLANFMQPIVLVFTSVAIMVCWIRAPYPDFMILCYKTSVLFLILNIICTVLAVSWNHVADIYGKSTLDFPPTFPVGKVDLVRKQKTHVFPQGILMAVLSIISIIMLLHELWLIKPKVRVRPSVASMNRHVKI</sequence>
<feature type="transmembrane region" description="Helical" evidence="1">
    <location>
        <begin position="196"/>
        <end position="216"/>
    </location>
</feature>
<evidence type="ECO:0000313" key="3">
    <source>
        <dbReference type="Proteomes" id="UP001152836"/>
    </source>
</evidence>
<feature type="transmembrane region" description="Helical" evidence="1">
    <location>
        <begin position="108"/>
        <end position="130"/>
    </location>
</feature>
<feature type="transmembrane region" description="Helical" evidence="1">
    <location>
        <begin position="20"/>
        <end position="45"/>
    </location>
</feature>
<reference evidence="2" key="1">
    <citation type="submission" date="2022-06" db="EMBL/GenBank/DDBJ databases">
        <authorList>
            <person name="Andreotti S."/>
            <person name="Wyler E."/>
        </authorList>
    </citation>
    <scope>NUCLEOTIDE SEQUENCE</scope>
</reference>
<evidence type="ECO:0000256" key="1">
    <source>
        <dbReference type="SAM" id="Phobius"/>
    </source>
</evidence>
<proteinExistence type="predicted"/>
<name>A0AAU9YZ30_PHORO</name>
<keyword evidence="1" id="KW-0812">Transmembrane</keyword>